<evidence type="ECO:0000313" key="1">
    <source>
        <dbReference type="EMBL" id="KAL2518466.1"/>
    </source>
</evidence>
<gene>
    <name evidence="1" type="ORF">Adt_14713</name>
</gene>
<sequence>MSDFRDALADYALMDVGFVGLIFTQFNLNSNLKVTQQDYILIENNKRDGDRNIQEQLDMFVCDLAWKNSFSQAVVEHLDFLCLDHWPVLLRLGWRMAKEGGRCNGLFYLSLSGLKRKGTRRRQEGRRIKEQR</sequence>
<organism evidence="1 2">
    <name type="scientific">Abeliophyllum distichum</name>
    <dbReference type="NCBI Taxonomy" id="126358"/>
    <lineage>
        <taxon>Eukaryota</taxon>
        <taxon>Viridiplantae</taxon>
        <taxon>Streptophyta</taxon>
        <taxon>Embryophyta</taxon>
        <taxon>Tracheophyta</taxon>
        <taxon>Spermatophyta</taxon>
        <taxon>Magnoliopsida</taxon>
        <taxon>eudicotyledons</taxon>
        <taxon>Gunneridae</taxon>
        <taxon>Pentapetalae</taxon>
        <taxon>asterids</taxon>
        <taxon>lamiids</taxon>
        <taxon>Lamiales</taxon>
        <taxon>Oleaceae</taxon>
        <taxon>Forsythieae</taxon>
        <taxon>Abeliophyllum</taxon>
    </lineage>
</organism>
<dbReference type="EMBL" id="JBFOLK010000004">
    <property type="protein sequence ID" value="KAL2518466.1"/>
    <property type="molecule type" value="Genomic_DNA"/>
</dbReference>
<dbReference type="Proteomes" id="UP001604336">
    <property type="component" value="Unassembled WGS sequence"/>
</dbReference>
<evidence type="ECO:0000313" key="2">
    <source>
        <dbReference type="Proteomes" id="UP001604336"/>
    </source>
</evidence>
<accession>A0ABD1U0E8</accession>
<proteinExistence type="predicted"/>
<comment type="caution">
    <text evidence="1">The sequence shown here is derived from an EMBL/GenBank/DDBJ whole genome shotgun (WGS) entry which is preliminary data.</text>
</comment>
<dbReference type="PANTHER" id="PTHR33710">
    <property type="entry name" value="BNAC02G09200D PROTEIN"/>
    <property type="match status" value="1"/>
</dbReference>
<protein>
    <submittedName>
        <fullName evidence="1">Uncharacterized protein</fullName>
    </submittedName>
</protein>
<name>A0ABD1U0E8_9LAMI</name>
<dbReference type="AlphaFoldDB" id="A0ABD1U0E8"/>
<reference evidence="2" key="1">
    <citation type="submission" date="2024-07" db="EMBL/GenBank/DDBJ databases">
        <title>Two chromosome-level genome assemblies of Korean endemic species Abeliophyllum distichum and Forsythia ovata (Oleaceae).</title>
        <authorList>
            <person name="Jang H."/>
        </authorList>
    </citation>
    <scope>NUCLEOTIDE SEQUENCE [LARGE SCALE GENOMIC DNA]</scope>
</reference>
<dbReference type="PANTHER" id="PTHR33710:SF77">
    <property type="entry name" value="DNASE I-LIKE SUPERFAMILY PROTEIN"/>
    <property type="match status" value="1"/>
</dbReference>
<keyword evidence="2" id="KW-1185">Reference proteome</keyword>